<evidence type="ECO:0000313" key="11">
    <source>
        <dbReference type="EMBL" id="KAG7160551.1"/>
    </source>
</evidence>
<evidence type="ECO:0000313" key="12">
    <source>
        <dbReference type="Proteomes" id="UP000747542"/>
    </source>
</evidence>
<proteinExistence type="inferred from homology"/>
<evidence type="ECO:0000256" key="3">
    <source>
        <dbReference type="ARBA" id="ARBA00022475"/>
    </source>
</evidence>
<evidence type="ECO:0000256" key="4">
    <source>
        <dbReference type="ARBA" id="ARBA00022692"/>
    </source>
</evidence>
<reference evidence="11" key="1">
    <citation type="journal article" date="2021" name="Sci. Adv.">
        <title>The American lobster genome reveals insights on longevity, neural, and immune adaptations.</title>
        <authorList>
            <person name="Polinski J.M."/>
            <person name="Zimin A.V."/>
            <person name="Clark K.F."/>
            <person name="Kohn A.B."/>
            <person name="Sadowski N."/>
            <person name="Timp W."/>
            <person name="Ptitsyn A."/>
            <person name="Khanna P."/>
            <person name="Romanova D.Y."/>
            <person name="Williams P."/>
            <person name="Greenwood S.J."/>
            <person name="Moroz L.L."/>
            <person name="Walt D.R."/>
            <person name="Bodnar A.G."/>
        </authorList>
    </citation>
    <scope>NUCLEOTIDE SEQUENCE</scope>
    <source>
        <strain evidence="11">GMGI-L3</strain>
    </source>
</reference>
<dbReference type="InterPro" id="IPR052192">
    <property type="entry name" value="Insect_Ionotropic_Sensory_Rcpt"/>
</dbReference>
<comment type="caution">
    <text evidence="11">The sequence shown here is derived from an EMBL/GenBank/DDBJ whole genome shotgun (WGS) entry which is preliminary data.</text>
</comment>
<evidence type="ECO:0000256" key="5">
    <source>
        <dbReference type="ARBA" id="ARBA00022989"/>
    </source>
</evidence>
<feature type="transmembrane region" description="Helical" evidence="9">
    <location>
        <begin position="189"/>
        <end position="207"/>
    </location>
</feature>
<keyword evidence="12" id="KW-1185">Reference proteome</keyword>
<evidence type="ECO:0000256" key="9">
    <source>
        <dbReference type="SAM" id="Phobius"/>
    </source>
</evidence>
<feature type="domain" description="Ionotropic glutamate receptor C-terminal" evidence="10">
    <location>
        <begin position="130"/>
        <end position="396"/>
    </location>
</feature>
<dbReference type="PANTHER" id="PTHR42643">
    <property type="entry name" value="IONOTROPIC RECEPTOR 20A-RELATED"/>
    <property type="match status" value="1"/>
</dbReference>
<dbReference type="EMBL" id="JAHLQT010031306">
    <property type="protein sequence ID" value="KAG7160551.1"/>
    <property type="molecule type" value="Genomic_DNA"/>
</dbReference>
<dbReference type="GO" id="GO:0050906">
    <property type="term" value="P:detection of stimulus involved in sensory perception"/>
    <property type="evidence" value="ECO:0007669"/>
    <property type="project" value="UniProtKB-ARBA"/>
</dbReference>
<dbReference type="AlphaFoldDB" id="A0A8J5MR62"/>
<keyword evidence="4 9" id="KW-0812">Transmembrane</keyword>
<accession>A0A8J5MR62</accession>
<gene>
    <name evidence="11" type="primary">Glrk-L8</name>
    <name evidence="11" type="ORF">Hamer_G001838</name>
</gene>
<name>A0A8J5MR62_HOMAM</name>
<dbReference type="PANTHER" id="PTHR42643:SF24">
    <property type="entry name" value="IONOTROPIC RECEPTOR 60A"/>
    <property type="match status" value="1"/>
</dbReference>
<evidence type="ECO:0000259" key="10">
    <source>
        <dbReference type="Pfam" id="PF00060"/>
    </source>
</evidence>
<dbReference type="Pfam" id="PF00060">
    <property type="entry name" value="Lig_chan"/>
    <property type="match status" value="1"/>
</dbReference>
<keyword evidence="6 9" id="KW-0472">Membrane</keyword>
<protein>
    <submittedName>
        <fullName evidence="11">Glutamate receptor-like 8</fullName>
    </submittedName>
</protein>
<evidence type="ECO:0000256" key="8">
    <source>
        <dbReference type="ARBA" id="ARBA00023180"/>
    </source>
</evidence>
<dbReference type="GO" id="GO:0015276">
    <property type="term" value="F:ligand-gated monoatomic ion channel activity"/>
    <property type="evidence" value="ECO:0007669"/>
    <property type="project" value="InterPro"/>
</dbReference>
<evidence type="ECO:0000256" key="6">
    <source>
        <dbReference type="ARBA" id="ARBA00023136"/>
    </source>
</evidence>
<evidence type="ECO:0000256" key="2">
    <source>
        <dbReference type="ARBA" id="ARBA00008685"/>
    </source>
</evidence>
<organism evidence="11 12">
    <name type="scientific">Homarus americanus</name>
    <name type="common">American lobster</name>
    <dbReference type="NCBI Taxonomy" id="6706"/>
    <lineage>
        <taxon>Eukaryota</taxon>
        <taxon>Metazoa</taxon>
        <taxon>Ecdysozoa</taxon>
        <taxon>Arthropoda</taxon>
        <taxon>Crustacea</taxon>
        <taxon>Multicrustacea</taxon>
        <taxon>Malacostraca</taxon>
        <taxon>Eumalacostraca</taxon>
        <taxon>Eucarida</taxon>
        <taxon>Decapoda</taxon>
        <taxon>Pleocyemata</taxon>
        <taxon>Astacidea</taxon>
        <taxon>Nephropoidea</taxon>
        <taxon>Nephropidae</taxon>
        <taxon>Homarus</taxon>
    </lineage>
</organism>
<dbReference type="GO" id="GO:0005886">
    <property type="term" value="C:plasma membrane"/>
    <property type="evidence" value="ECO:0007669"/>
    <property type="project" value="UniProtKB-SubCell"/>
</dbReference>
<evidence type="ECO:0000256" key="1">
    <source>
        <dbReference type="ARBA" id="ARBA00004651"/>
    </source>
</evidence>
<sequence length="418" mass="47258">MVQTLQEALEDPEIIRGLQHHPRTFRFTEEVRVVLTVVERPPHLYVKEQDDGSLSVSGPMANVLHVMASSLNFTYNEADIALAPYTRTEDRNKYLEFTDSLYSDVLQCVAGKGQPEIDPWGFLFPLDSVVWTALLASLVIAWLAMVVLGSNNNKKSVGRFTWITDLFLEHLRVALRQDLRLGQRRGSEMLLVLGWMVVTMMVMWSYSGNLVSLLAVRYISKPLQTLRNLLDSSVTLIMTRNDVFIDFLLTVKSGELQELGNLYKVGRVKYQLSKTFPDVMEKLVTKGHHVLFSPGLALDRLAANYFAKTGRCDFYKMRESFFPLTHCIVALKGNLLVRAMSYRVRAILESGLYDHWLMSSIPFSTVCRHAPSIITERESLAINNLWGMLVVLGAGLLLALVTFCLELYVNKRSGDGVS</sequence>
<dbReference type="Proteomes" id="UP000747542">
    <property type="component" value="Unassembled WGS sequence"/>
</dbReference>
<keyword evidence="8" id="KW-0325">Glycoprotein</keyword>
<comment type="subcellular location">
    <subcellularLocation>
        <location evidence="1">Cell membrane</location>
        <topology evidence="1">Multi-pass membrane protein</topology>
    </subcellularLocation>
</comment>
<dbReference type="Gene3D" id="1.10.287.70">
    <property type="match status" value="1"/>
</dbReference>
<dbReference type="SUPFAM" id="SSF53850">
    <property type="entry name" value="Periplasmic binding protein-like II"/>
    <property type="match status" value="1"/>
</dbReference>
<keyword evidence="3" id="KW-1003">Cell membrane</keyword>
<feature type="transmembrane region" description="Helical" evidence="9">
    <location>
        <begin position="129"/>
        <end position="149"/>
    </location>
</feature>
<comment type="similarity">
    <text evidence="2">Belongs to the glutamate-gated ion channel (TC 1.A.10.1) family.</text>
</comment>
<keyword evidence="7 11" id="KW-0675">Receptor</keyword>
<dbReference type="InterPro" id="IPR001320">
    <property type="entry name" value="Iontro_rcpt_C"/>
</dbReference>
<feature type="transmembrane region" description="Helical" evidence="9">
    <location>
        <begin position="385"/>
        <end position="409"/>
    </location>
</feature>
<keyword evidence="5 9" id="KW-1133">Transmembrane helix</keyword>
<evidence type="ECO:0000256" key="7">
    <source>
        <dbReference type="ARBA" id="ARBA00023170"/>
    </source>
</evidence>